<sequence length="80" mass="8526">MGEQQFSALRQAADDVDDAVAGARENVANSLEPSSTAASANRGWLSSGALAECRQAWSDHLVGVIERTAEALDDLHWEAE</sequence>
<dbReference type="RefSeq" id="WP_343935693.1">
    <property type="nucleotide sequence ID" value="NZ_BAAABU010000009.1"/>
</dbReference>
<evidence type="ECO:0000313" key="1">
    <source>
        <dbReference type="EMBL" id="GAA0239769.1"/>
    </source>
</evidence>
<protein>
    <submittedName>
        <fullName evidence="1">Uncharacterized protein</fullName>
    </submittedName>
</protein>
<reference evidence="2" key="1">
    <citation type="journal article" date="2019" name="Int. J. Syst. Evol. Microbiol.">
        <title>The Global Catalogue of Microorganisms (GCM) 10K type strain sequencing project: providing services to taxonomists for standard genome sequencing and annotation.</title>
        <authorList>
            <consortium name="The Broad Institute Genomics Platform"/>
            <consortium name="The Broad Institute Genome Sequencing Center for Infectious Disease"/>
            <person name="Wu L."/>
            <person name="Ma J."/>
        </authorList>
    </citation>
    <scope>NUCLEOTIDE SEQUENCE [LARGE SCALE GENOMIC DNA]</scope>
    <source>
        <strain evidence="2">JCM 3380</strain>
    </source>
</reference>
<evidence type="ECO:0000313" key="2">
    <source>
        <dbReference type="Proteomes" id="UP001500416"/>
    </source>
</evidence>
<keyword evidence="2" id="KW-1185">Reference proteome</keyword>
<proteinExistence type="predicted"/>
<dbReference type="Proteomes" id="UP001500416">
    <property type="component" value="Unassembled WGS sequence"/>
</dbReference>
<comment type="caution">
    <text evidence="1">The sequence shown here is derived from an EMBL/GenBank/DDBJ whole genome shotgun (WGS) entry which is preliminary data.</text>
</comment>
<organism evidence="1 2">
    <name type="scientific">Saccharothrix mutabilis subsp. mutabilis</name>
    <dbReference type="NCBI Taxonomy" id="66855"/>
    <lineage>
        <taxon>Bacteria</taxon>
        <taxon>Bacillati</taxon>
        <taxon>Actinomycetota</taxon>
        <taxon>Actinomycetes</taxon>
        <taxon>Pseudonocardiales</taxon>
        <taxon>Pseudonocardiaceae</taxon>
        <taxon>Saccharothrix</taxon>
    </lineage>
</organism>
<accession>A0ABP3DUA0</accession>
<name>A0ABP3DUA0_9PSEU</name>
<dbReference type="EMBL" id="BAAABU010000009">
    <property type="protein sequence ID" value="GAA0239769.1"/>
    <property type="molecule type" value="Genomic_DNA"/>
</dbReference>
<gene>
    <name evidence="1" type="ORF">GCM10010492_43660</name>
</gene>